<reference evidence="1" key="1">
    <citation type="submission" date="2024-06" db="EMBL/GenBank/DDBJ databases">
        <title>High activity and specificity of bacteriophage cocktails against carbapenem-resistant Klebsiella pneumoniae belonging to high-risk clones CG258 and ST307.</title>
        <authorList>
            <person name="Jimenez Quiceno J."/>
            <person name="Salazar Ospina L."/>
            <person name="Tellez Carrasquilla S."/>
        </authorList>
    </citation>
    <scope>NUCLEOTIDE SEQUENCE</scope>
</reference>
<dbReference type="EMBL" id="PP895363">
    <property type="protein sequence ID" value="XCI78213.1"/>
    <property type="molecule type" value="Genomic_DNA"/>
</dbReference>
<accession>A0AAU8I0J8</accession>
<name>A0AAU8I0J8_9CAUD</name>
<organism evidence="1">
    <name type="scientific">Klebsiella phage FKP3</name>
    <dbReference type="NCBI Taxonomy" id="3231233"/>
    <lineage>
        <taxon>Viruses</taxon>
        <taxon>Duplodnaviria</taxon>
        <taxon>Heunggongvirae</taxon>
        <taxon>Uroviricota</taxon>
        <taxon>Caudoviricetes</taxon>
        <taxon>Stephanstirmvirinae</taxon>
        <taxon>Justusliebigvirus</taxon>
    </lineage>
</organism>
<sequence length="87" mass="10211">MTLADKVLQNVKSKAIVCRAKAFESYYYDLKKMVKDPDLLETGVVHYYHRNHLTNQRFNNRGTNSRWYATTTYTTENKTGISLSLMR</sequence>
<protein>
    <submittedName>
        <fullName evidence="1">Uncharacterized protein</fullName>
    </submittedName>
</protein>
<proteinExistence type="predicted"/>
<evidence type="ECO:0000313" key="1">
    <source>
        <dbReference type="EMBL" id="XCI78213.1"/>
    </source>
</evidence>